<feature type="compositionally biased region" description="Basic and acidic residues" evidence="2">
    <location>
        <begin position="191"/>
        <end position="201"/>
    </location>
</feature>
<dbReference type="OrthoDB" id="10624740at2759"/>
<dbReference type="InterPro" id="IPR002048">
    <property type="entry name" value="EF_hand_dom"/>
</dbReference>
<dbReference type="EMBL" id="GG663751">
    <property type="protein sequence ID" value="EEH51231.1"/>
    <property type="molecule type" value="Genomic_DNA"/>
</dbReference>
<evidence type="ECO:0000313" key="6">
    <source>
        <dbReference type="Proteomes" id="UP000001876"/>
    </source>
</evidence>
<dbReference type="RefSeq" id="XP_003064326.1">
    <property type="nucleotide sequence ID" value="XM_003064280.1"/>
</dbReference>
<reference evidence="5 6" key="1">
    <citation type="journal article" date="2009" name="Science">
        <title>Green evolution and dynamic adaptations revealed by genomes of the marine picoeukaryotes Micromonas.</title>
        <authorList>
            <person name="Worden A.Z."/>
            <person name="Lee J.H."/>
            <person name="Mock T."/>
            <person name="Rouze P."/>
            <person name="Simmons M.P."/>
            <person name="Aerts A.L."/>
            <person name="Allen A.E."/>
            <person name="Cuvelier M.L."/>
            <person name="Derelle E."/>
            <person name="Everett M.V."/>
            <person name="Foulon E."/>
            <person name="Grimwood J."/>
            <person name="Gundlach H."/>
            <person name="Henrissat B."/>
            <person name="Napoli C."/>
            <person name="McDonald S.M."/>
            <person name="Parker M.S."/>
            <person name="Rombauts S."/>
            <person name="Salamov A."/>
            <person name="Von Dassow P."/>
            <person name="Badger J.H."/>
            <person name="Coutinho P.M."/>
            <person name="Demir E."/>
            <person name="Dubchak I."/>
            <person name="Gentemann C."/>
            <person name="Eikrem W."/>
            <person name="Gready J.E."/>
            <person name="John U."/>
            <person name="Lanier W."/>
            <person name="Lindquist E.A."/>
            <person name="Lucas S."/>
            <person name="Mayer K.F."/>
            <person name="Moreau H."/>
            <person name="Not F."/>
            <person name="Otillar R."/>
            <person name="Panaud O."/>
            <person name="Pangilinan J."/>
            <person name="Paulsen I."/>
            <person name="Piegu B."/>
            <person name="Poliakov A."/>
            <person name="Robbens S."/>
            <person name="Schmutz J."/>
            <person name="Toulza E."/>
            <person name="Wyss T."/>
            <person name="Zelensky A."/>
            <person name="Zhou K."/>
            <person name="Armbrust E.V."/>
            <person name="Bhattacharya D."/>
            <person name="Goodenough U.W."/>
            <person name="Van de Peer Y."/>
            <person name="Grigoriev I.V."/>
        </authorList>
    </citation>
    <scope>NUCLEOTIDE SEQUENCE [LARGE SCALE GENOMIC DNA]</scope>
    <source>
        <strain evidence="5 6">CCMP1545</strain>
    </source>
</reference>
<evidence type="ECO:0000256" key="2">
    <source>
        <dbReference type="SAM" id="MobiDB-lite"/>
    </source>
</evidence>
<evidence type="ECO:0000259" key="4">
    <source>
        <dbReference type="PROSITE" id="PS50222"/>
    </source>
</evidence>
<dbReference type="GO" id="GO:0005509">
    <property type="term" value="F:calcium ion binding"/>
    <property type="evidence" value="ECO:0007669"/>
    <property type="project" value="InterPro"/>
</dbReference>
<feature type="domain" description="EF-hand" evidence="4">
    <location>
        <begin position="51"/>
        <end position="86"/>
    </location>
</feature>
<feature type="signal peptide" evidence="3">
    <location>
        <begin position="1"/>
        <end position="24"/>
    </location>
</feature>
<keyword evidence="3" id="KW-0732">Signal</keyword>
<dbReference type="Gene3D" id="1.10.238.10">
    <property type="entry name" value="EF-hand"/>
    <property type="match status" value="1"/>
</dbReference>
<feature type="chain" id="PRO_5002910686" evidence="3">
    <location>
        <begin position="25"/>
        <end position="359"/>
    </location>
</feature>
<feature type="domain" description="EF-hand" evidence="4">
    <location>
        <begin position="100"/>
        <end position="135"/>
    </location>
</feature>
<sequence length="359" mass="39024">MPAAMPAAVLLLLLLLASLHVSAAAAATASLVGHGVDERANGTATFSLSEREREGIGRLFAAVDGDDDGSVDVIELRTFLRFLDDENAEDGATDDDDDDDDDAAAAKLFAAHDVDGDARLSAAEFQSALVRWSSEMEEASAEFYLTLVPIRPRSRGERRSLKTTTTTPNRSPSRPTADPPRRARAVPADYRPWRDREEHRSTRAGGRRGARCVLSHTGPHTTAFARWTPILKDFRRRFSPPRVPRFRSPPSTPFNSASDAFELHPDVRSRRTALTATGGGGKKDALPRDWTHIASRWEKAVASSACVLCVTGHPKNCGPPSPPGCEDPEFQRVGVAAEDARRHAALIGGFLRKHGLTHE</sequence>
<name>C1N8S9_MICPC</name>
<evidence type="ECO:0000256" key="1">
    <source>
        <dbReference type="ARBA" id="ARBA00022837"/>
    </source>
</evidence>
<organism evidence="6">
    <name type="scientific">Micromonas pusilla (strain CCMP1545)</name>
    <name type="common">Picoplanktonic green alga</name>
    <dbReference type="NCBI Taxonomy" id="564608"/>
    <lineage>
        <taxon>Eukaryota</taxon>
        <taxon>Viridiplantae</taxon>
        <taxon>Chlorophyta</taxon>
        <taxon>Mamiellophyceae</taxon>
        <taxon>Mamiellales</taxon>
        <taxon>Mamiellaceae</taxon>
        <taxon>Micromonas</taxon>
    </lineage>
</organism>
<dbReference type="KEGG" id="mpp:MICPUCDRAFT_54227"/>
<feature type="compositionally biased region" description="Low complexity" evidence="2">
    <location>
        <begin position="162"/>
        <end position="176"/>
    </location>
</feature>
<feature type="region of interest" description="Disordered" evidence="2">
    <location>
        <begin position="155"/>
        <end position="214"/>
    </location>
</feature>
<dbReference type="PROSITE" id="PS50222">
    <property type="entry name" value="EF_HAND_2"/>
    <property type="match status" value="2"/>
</dbReference>
<dbReference type="SUPFAM" id="SSF47473">
    <property type="entry name" value="EF-hand"/>
    <property type="match status" value="1"/>
</dbReference>
<evidence type="ECO:0000313" key="5">
    <source>
        <dbReference type="EMBL" id="EEH51231.1"/>
    </source>
</evidence>
<keyword evidence="6" id="KW-1185">Reference proteome</keyword>
<dbReference type="OMA" id="THIASRW"/>
<dbReference type="Proteomes" id="UP000001876">
    <property type="component" value="Unassembled WGS sequence"/>
</dbReference>
<dbReference type="AlphaFoldDB" id="C1N8S9"/>
<dbReference type="PROSITE" id="PS00018">
    <property type="entry name" value="EF_HAND_1"/>
    <property type="match status" value="1"/>
</dbReference>
<dbReference type="InterPro" id="IPR011992">
    <property type="entry name" value="EF-hand-dom_pair"/>
</dbReference>
<gene>
    <name evidence="5" type="ORF">MICPUCDRAFT_54227</name>
</gene>
<proteinExistence type="predicted"/>
<accession>C1N8S9</accession>
<dbReference type="InterPro" id="IPR018247">
    <property type="entry name" value="EF_Hand_1_Ca_BS"/>
</dbReference>
<keyword evidence="1" id="KW-0106">Calcium</keyword>
<protein>
    <submittedName>
        <fullName evidence="5">Predicted protein</fullName>
    </submittedName>
</protein>
<evidence type="ECO:0000256" key="3">
    <source>
        <dbReference type="SAM" id="SignalP"/>
    </source>
</evidence>
<dbReference type="GeneID" id="9689943"/>